<dbReference type="InterPro" id="IPR018391">
    <property type="entry name" value="PQQ_b-propeller_rpt"/>
</dbReference>
<evidence type="ECO:0000313" key="6">
    <source>
        <dbReference type="EMBL" id="MBP0115086.1"/>
    </source>
</evidence>
<evidence type="ECO:0000256" key="4">
    <source>
        <dbReference type="SAM" id="Phobius"/>
    </source>
</evidence>
<keyword evidence="3" id="KW-0560">Oxidoreductase</keyword>
<dbReference type="PANTHER" id="PTHR32303:SF4">
    <property type="entry name" value="QUINOPROTEIN GLUCOSE DEHYDROGENASE"/>
    <property type="match status" value="1"/>
</dbReference>
<feature type="transmembrane region" description="Helical" evidence="4">
    <location>
        <begin position="126"/>
        <end position="144"/>
    </location>
</feature>
<keyword evidence="4" id="KW-1133">Transmembrane helix</keyword>
<dbReference type="RefSeq" id="WP_209296266.1">
    <property type="nucleotide sequence ID" value="NZ_JAGIKT010000076.1"/>
</dbReference>
<keyword evidence="4" id="KW-0472">Membrane</keyword>
<dbReference type="InterPro" id="IPR017511">
    <property type="entry name" value="PQQ_mDH"/>
</dbReference>
<dbReference type="PANTHER" id="PTHR32303">
    <property type="entry name" value="QUINOPROTEIN ALCOHOL DEHYDROGENASE (CYTOCHROME C)"/>
    <property type="match status" value="1"/>
</dbReference>
<protein>
    <submittedName>
        <fullName evidence="6">Glucose/quinate/shikimate family membrane-bound PQQ-dependent dehydrogenase</fullName>
    </submittedName>
</protein>
<dbReference type="Gene3D" id="2.140.10.10">
    <property type="entry name" value="Quinoprotein alcohol dehydrogenase-like superfamily"/>
    <property type="match status" value="1"/>
</dbReference>
<comment type="cofactor">
    <cofactor evidence="1">
        <name>pyrroloquinoline quinone</name>
        <dbReference type="ChEBI" id="CHEBI:58442"/>
    </cofactor>
</comment>
<dbReference type="SUPFAM" id="SSF50998">
    <property type="entry name" value="Quinoprotein alcohol dehydrogenase-like"/>
    <property type="match status" value="1"/>
</dbReference>
<evidence type="ECO:0000259" key="5">
    <source>
        <dbReference type="Pfam" id="PF01011"/>
    </source>
</evidence>
<reference evidence="6 7" key="1">
    <citation type="submission" date="2021-03" db="EMBL/GenBank/DDBJ databases">
        <title>Genome Sequence of Bradyrhizobium vignae strain ISRA400.</title>
        <authorList>
            <person name="Tisa L.S."/>
            <person name="Svistoonoff S."/>
            <person name="Hocher V."/>
            <person name="Fall S."/>
            <person name="Zaiya A."/>
            <person name="Naing D."/>
            <person name="Niang N."/>
            <person name="Diouf A."/>
            <person name="Dasylva M.C."/>
            <person name="Toure O."/>
            <person name="Gueye M."/>
            <person name="Gully D."/>
            <person name="Tisseyre P."/>
            <person name="Simpson S."/>
            <person name="Morris K."/>
            <person name="Thomas W.K."/>
        </authorList>
    </citation>
    <scope>NUCLEOTIDE SEQUENCE [LARGE SCALE GENOMIC DNA]</scope>
    <source>
        <strain evidence="6 7">ISRA400</strain>
    </source>
</reference>
<evidence type="ECO:0000256" key="1">
    <source>
        <dbReference type="ARBA" id="ARBA00001931"/>
    </source>
</evidence>
<feature type="transmembrane region" description="Helical" evidence="4">
    <location>
        <begin position="12"/>
        <end position="39"/>
    </location>
</feature>
<dbReference type="EMBL" id="JAGIKT010000076">
    <property type="protein sequence ID" value="MBP0115086.1"/>
    <property type="molecule type" value="Genomic_DNA"/>
</dbReference>
<evidence type="ECO:0000313" key="7">
    <source>
        <dbReference type="Proteomes" id="UP000669317"/>
    </source>
</evidence>
<dbReference type="CDD" id="cd10280">
    <property type="entry name" value="PQQ_mGDH"/>
    <property type="match status" value="1"/>
</dbReference>
<keyword evidence="7" id="KW-1185">Reference proteome</keyword>
<feature type="transmembrane region" description="Helical" evidence="4">
    <location>
        <begin position="69"/>
        <end position="88"/>
    </location>
</feature>
<gene>
    <name evidence="6" type="ORF">JWS04_29280</name>
</gene>
<name>A0ABS4A3U7_9BRAD</name>
<dbReference type="SMART" id="SM00564">
    <property type="entry name" value="PQQ"/>
    <property type="match status" value="5"/>
</dbReference>
<evidence type="ECO:0000256" key="3">
    <source>
        <dbReference type="ARBA" id="ARBA00023002"/>
    </source>
</evidence>
<feature type="transmembrane region" description="Helical" evidence="4">
    <location>
        <begin position="45"/>
        <end position="62"/>
    </location>
</feature>
<comment type="caution">
    <text evidence="6">The sequence shown here is derived from an EMBL/GenBank/DDBJ whole genome shotgun (WGS) entry which is preliminary data.</text>
</comment>
<accession>A0ABS4A3U7</accession>
<evidence type="ECO:0000256" key="2">
    <source>
        <dbReference type="ARBA" id="ARBA00008156"/>
    </source>
</evidence>
<dbReference type="Pfam" id="PF01011">
    <property type="entry name" value="PQQ"/>
    <property type="match status" value="1"/>
</dbReference>
<dbReference type="InterPro" id="IPR002372">
    <property type="entry name" value="PQQ_rpt_dom"/>
</dbReference>
<keyword evidence="4" id="KW-0812">Transmembrane</keyword>
<proteinExistence type="inferred from homology"/>
<feature type="domain" description="Pyrrolo-quinoline quinone repeat" evidence="5">
    <location>
        <begin position="177"/>
        <end position="775"/>
    </location>
</feature>
<dbReference type="Proteomes" id="UP000669317">
    <property type="component" value="Unassembled WGS sequence"/>
</dbReference>
<dbReference type="NCBIfam" id="TIGR03074">
    <property type="entry name" value="PQQ_membr_DH"/>
    <property type="match status" value="1"/>
</dbReference>
<dbReference type="InterPro" id="IPR011047">
    <property type="entry name" value="Quinoprotein_ADH-like_sf"/>
</dbReference>
<comment type="similarity">
    <text evidence="2">Belongs to the bacterial PQQ dehydrogenase family.</text>
</comment>
<feature type="transmembrane region" description="Helical" evidence="4">
    <location>
        <begin position="100"/>
        <end position="119"/>
    </location>
</feature>
<organism evidence="6 7">
    <name type="scientific">Bradyrhizobium vignae</name>
    <dbReference type="NCBI Taxonomy" id="1549949"/>
    <lineage>
        <taxon>Bacteria</taxon>
        <taxon>Pseudomonadati</taxon>
        <taxon>Pseudomonadota</taxon>
        <taxon>Alphaproteobacteria</taxon>
        <taxon>Hyphomicrobiales</taxon>
        <taxon>Nitrobacteraceae</taxon>
        <taxon>Bradyrhizobium</taxon>
    </lineage>
</organism>
<sequence length="803" mass="86525">MRPISSLGTLFRAAPLLVITILIVAIMGLGLTAGGIWLAVLGGSFYYLISGLALLLTSWLLARRRAEALWIYAALLLGTMIWAVWEVGLDFWSLAPRGDVLVPLGVWLLLPFIASRLVPGLRAARWALGLVLAIAAGVLAVSLSRDRHDLAGTLPESGTTRAAAAAASMVPGAGEDWTAYGGSGFGTRYSSLNQITPDNVKDLKLAWEFRTGDHKGPDDPDEITNQATPLKVGDLLYTCSQHQIVFALEAPTGKLRWKFDPQVQHNKNFQHMTCRGVAYHVTKPGGVTADGARAPAECPARVFIPTNDGRMFALDAQSGTPCEGFGDHGQIDLKQGTEIQTPGFYEGTSPPVVTEKILIVGGAVIDNYSDRVPSGVIRGFDIYSGKLIWAFDAGNPDPNEMPSASHHFTAGSPNSWSISAVDENLGLVYVPLGSSSPDIWGGGRSSEKERYDSALVALDINTGKLRWSFQNVHHDLWDMDMPSQPSLVDLRTNDGVTPAIYIPAKTGDIFVLDRRDGHQLVPAPEKPVPQGPAPGDRLSATQPFSQLSFRPPGMLTGAQMWGSTMFDQLACRIKFKRLRYEGPFTPPSEQGTLVFPGDFGMFEWGGIAVDPKRQIAIANPQSIPFVSRLVPRGKDNPAAPNAAHPPGTELGVQPMYGAPYGVDLGIFLSPLGIPCLAPPWGNIAAIDLKSHKIVWQHRIGTIRDEAPIPLPFKLGVPMLGGPIVTAGGVAFITGTMDYYIRAFDVRDGKELWQNRLPAGGQSTPMTYEVGGKQYVVTVDGGHGSFGTKLGDYVRAYALPERRS</sequence>